<accession>A0A2M9DGP2</accession>
<name>A0A1U7DFA6_9RHOB</name>
<evidence type="ECO:0000313" key="2">
    <source>
        <dbReference type="Proteomes" id="UP000187266"/>
    </source>
</evidence>
<accession>A0A1U7DFA6</accession>
<gene>
    <name evidence="1" type="ORF">BV394_01935</name>
</gene>
<dbReference type="Proteomes" id="UP000187266">
    <property type="component" value="Chromosome"/>
</dbReference>
<reference evidence="1 2" key="1">
    <citation type="submission" date="2017-01" db="EMBL/GenBank/DDBJ databases">
        <title>Genomic analysis of Xuhuaishuia manganoxidans DY6-4.</title>
        <authorList>
            <person name="Wang X."/>
        </authorList>
    </citation>
    <scope>NUCLEOTIDE SEQUENCE [LARGE SCALE GENOMIC DNA]</scope>
    <source>
        <strain evidence="1 2">DY6-4</strain>
    </source>
</reference>
<dbReference type="STRING" id="1267768.BV394_01935"/>
<dbReference type="AlphaFoldDB" id="A0A1U7DFA6"/>
<protein>
    <submittedName>
        <fullName evidence="1">Uncharacterized protein</fullName>
    </submittedName>
</protein>
<organism evidence="1 2">
    <name type="scientific">Brevirhabdus pacifica</name>
    <dbReference type="NCBI Taxonomy" id="1267768"/>
    <lineage>
        <taxon>Bacteria</taxon>
        <taxon>Pseudomonadati</taxon>
        <taxon>Pseudomonadota</taxon>
        <taxon>Alphaproteobacteria</taxon>
        <taxon>Rhodobacterales</taxon>
        <taxon>Paracoccaceae</taxon>
        <taxon>Brevirhabdus</taxon>
    </lineage>
</organism>
<sequence>MSDFSTVLLAATGAATDAHDIRAVVRRCFFYDFLGYPVRIWDGEGVLTTSDGNEWLGSIDGNGTNHHRAAAVRDARDGASPRYEFSMPFIDQATFDALKADQDLAAGREVTCHNAIFIHGEGIAPTTPIRFNYRLQIMGVKFGERAEALEGTTTKTYSASVLCRSLEYGRSRVPSGTYTDTAQRERARLEGYAADTFCSFVAANSNRTYVIGGN</sequence>
<keyword evidence="2" id="KW-1185">Reference proteome</keyword>
<evidence type="ECO:0000313" key="1">
    <source>
        <dbReference type="EMBL" id="APX88641.1"/>
    </source>
</evidence>
<dbReference type="RefSeq" id="WP_076978665.1">
    <property type="nucleotide sequence ID" value="NZ_CP019124.1"/>
</dbReference>
<dbReference type="OrthoDB" id="7854217at2"/>
<dbReference type="EMBL" id="CP019124">
    <property type="protein sequence ID" value="APX88641.1"/>
    <property type="molecule type" value="Genomic_DNA"/>
</dbReference>
<proteinExistence type="predicted"/>